<feature type="region of interest" description="Disordered" evidence="14">
    <location>
        <begin position="613"/>
        <end position="635"/>
    </location>
</feature>
<dbReference type="Proteomes" id="UP001560685">
    <property type="component" value="Unassembled WGS sequence"/>
</dbReference>
<evidence type="ECO:0000259" key="15">
    <source>
        <dbReference type="PROSITE" id="PS50880"/>
    </source>
</evidence>
<evidence type="ECO:0000313" key="16">
    <source>
        <dbReference type="EMBL" id="MEX6633820.1"/>
    </source>
</evidence>
<protein>
    <recommendedName>
        <fullName evidence="12 13">DNA primase</fullName>
        <ecNumber evidence="12">2.7.7.101</ecNumber>
    </recommendedName>
</protein>
<evidence type="ECO:0000256" key="10">
    <source>
        <dbReference type="ARBA" id="ARBA00023125"/>
    </source>
</evidence>
<dbReference type="Gene3D" id="3.90.580.10">
    <property type="entry name" value="Zinc finger, CHC2-type domain"/>
    <property type="match status" value="1"/>
</dbReference>
<dbReference type="Pfam" id="PF13662">
    <property type="entry name" value="Toprim_4"/>
    <property type="match status" value="1"/>
</dbReference>
<feature type="region of interest" description="Disordered" evidence="14">
    <location>
        <begin position="417"/>
        <end position="470"/>
    </location>
</feature>
<evidence type="ECO:0000256" key="14">
    <source>
        <dbReference type="SAM" id="MobiDB-lite"/>
    </source>
</evidence>
<dbReference type="InterPro" id="IPR034151">
    <property type="entry name" value="TOPRIM_DnaG_bac"/>
</dbReference>
<keyword evidence="9" id="KW-0460">Magnesium</keyword>
<keyword evidence="11 12" id="KW-0804">Transcription</keyword>
<dbReference type="InterPro" id="IPR036977">
    <property type="entry name" value="DNA_primase_Znf_CHC2"/>
</dbReference>
<dbReference type="Pfam" id="PF08275">
    <property type="entry name" value="DNAG_N"/>
    <property type="match status" value="1"/>
</dbReference>
<evidence type="ECO:0000256" key="9">
    <source>
        <dbReference type="ARBA" id="ARBA00022842"/>
    </source>
</evidence>
<dbReference type="PIRSF" id="PIRSF002811">
    <property type="entry name" value="DnaG"/>
    <property type="match status" value="1"/>
</dbReference>
<feature type="compositionally biased region" description="Basic and acidic residues" evidence="14">
    <location>
        <begin position="426"/>
        <end position="438"/>
    </location>
</feature>
<comment type="similarity">
    <text evidence="12 13">Belongs to the DnaG primase family.</text>
</comment>
<comment type="catalytic activity">
    <reaction evidence="12">
        <text>ssDNA + n NTP = ssDNA/pppN(pN)n-1 hybrid + (n-1) diphosphate.</text>
        <dbReference type="EC" id="2.7.7.101"/>
    </reaction>
</comment>
<proteinExistence type="inferred from homology"/>
<comment type="caution">
    <text evidence="16">The sequence shown here is derived from an EMBL/GenBank/DDBJ whole genome shotgun (WGS) entry which is preliminary data.</text>
</comment>
<gene>
    <name evidence="12 16" type="primary">dnaG</name>
    <name evidence="16" type="ORF">ABFZ84_09705</name>
</gene>
<comment type="caution">
    <text evidence="12">Lacks conserved residue(s) required for the propagation of feature annotation.</text>
</comment>
<dbReference type="Gene3D" id="3.40.1360.10">
    <property type="match status" value="1"/>
</dbReference>
<dbReference type="SMART" id="SM00493">
    <property type="entry name" value="TOPRIM"/>
    <property type="match status" value="1"/>
</dbReference>
<keyword evidence="2 12" id="KW-0639">Primosome</keyword>
<keyword evidence="17" id="KW-1185">Reference proteome</keyword>
<evidence type="ECO:0000313" key="17">
    <source>
        <dbReference type="Proteomes" id="UP001560685"/>
    </source>
</evidence>
<comment type="subunit">
    <text evidence="12">Monomer. Interacts with DnaB.</text>
</comment>
<dbReference type="PROSITE" id="PS50880">
    <property type="entry name" value="TOPRIM"/>
    <property type="match status" value="1"/>
</dbReference>
<keyword evidence="10 12" id="KW-0238">DNA-binding</keyword>
<keyword evidence="1 12" id="KW-0240">DNA-directed RNA polymerase</keyword>
<keyword evidence="4 12" id="KW-0548">Nucleotidyltransferase</keyword>
<dbReference type="EMBL" id="JBEHZE010000001">
    <property type="protein sequence ID" value="MEX6633820.1"/>
    <property type="molecule type" value="Genomic_DNA"/>
</dbReference>
<reference evidence="16 17" key="1">
    <citation type="submission" date="2024-05" db="EMBL/GenBank/DDBJ databases">
        <title>Three bacterial strains, DH-69, EH-24, and ECK-19 isolated from coastal sediments.</title>
        <authorList>
            <person name="Ye Y.-Q."/>
            <person name="Du Z.-J."/>
        </authorList>
    </citation>
    <scope>NUCLEOTIDE SEQUENCE [LARGE SCALE GENOMIC DNA]</scope>
    <source>
        <strain evidence="16 17">ECK-19</strain>
    </source>
</reference>
<dbReference type="InterPro" id="IPR050219">
    <property type="entry name" value="DnaG_primase"/>
</dbReference>
<evidence type="ECO:0000256" key="2">
    <source>
        <dbReference type="ARBA" id="ARBA00022515"/>
    </source>
</evidence>
<dbReference type="InterPro" id="IPR030846">
    <property type="entry name" value="DnaG_bac"/>
</dbReference>
<evidence type="ECO:0000256" key="7">
    <source>
        <dbReference type="ARBA" id="ARBA00022771"/>
    </source>
</evidence>
<organism evidence="16 17">
    <name type="scientific">Hyphococcus lacteus</name>
    <dbReference type="NCBI Taxonomy" id="3143536"/>
    <lineage>
        <taxon>Bacteria</taxon>
        <taxon>Pseudomonadati</taxon>
        <taxon>Pseudomonadota</taxon>
        <taxon>Alphaproteobacteria</taxon>
        <taxon>Parvularculales</taxon>
        <taxon>Parvularculaceae</taxon>
        <taxon>Hyphococcus</taxon>
    </lineage>
</organism>
<dbReference type="InterPro" id="IPR006171">
    <property type="entry name" value="TOPRIM_dom"/>
</dbReference>
<evidence type="ECO:0000256" key="5">
    <source>
        <dbReference type="ARBA" id="ARBA00022705"/>
    </source>
</evidence>
<evidence type="ECO:0000256" key="8">
    <source>
        <dbReference type="ARBA" id="ARBA00022833"/>
    </source>
</evidence>
<evidence type="ECO:0000256" key="1">
    <source>
        <dbReference type="ARBA" id="ARBA00022478"/>
    </source>
</evidence>
<dbReference type="SUPFAM" id="SSF56731">
    <property type="entry name" value="DNA primase core"/>
    <property type="match status" value="1"/>
</dbReference>
<feature type="domain" description="Toprim" evidence="15">
    <location>
        <begin position="259"/>
        <end position="341"/>
    </location>
</feature>
<evidence type="ECO:0000256" key="13">
    <source>
        <dbReference type="PIRNR" id="PIRNR002811"/>
    </source>
</evidence>
<dbReference type="InterPro" id="IPR037068">
    <property type="entry name" value="DNA_primase_core_N_sf"/>
</dbReference>
<keyword evidence="7" id="KW-0863">Zinc-finger</keyword>
<dbReference type="EC" id="2.7.7.101" evidence="12"/>
<keyword evidence="6 13" id="KW-0479">Metal-binding</keyword>
<keyword evidence="8 13" id="KW-0862">Zinc</keyword>
<dbReference type="Pfam" id="PF01807">
    <property type="entry name" value="Zn_ribbon_DnaG"/>
    <property type="match status" value="1"/>
</dbReference>
<dbReference type="HAMAP" id="MF_00974">
    <property type="entry name" value="DNA_primase_DnaG"/>
    <property type="match status" value="1"/>
</dbReference>
<comment type="function">
    <text evidence="12 13">RNA polymerase that catalyzes the synthesis of short RNA molecules used as primers for DNA polymerase during DNA replication.</text>
</comment>
<evidence type="ECO:0000256" key="4">
    <source>
        <dbReference type="ARBA" id="ARBA00022695"/>
    </source>
</evidence>
<dbReference type="NCBIfam" id="TIGR01391">
    <property type="entry name" value="dnaG"/>
    <property type="match status" value="1"/>
</dbReference>
<evidence type="ECO:0000256" key="11">
    <source>
        <dbReference type="ARBA" id="ARBA00023163"/>
    </source>
</evidence>
<evidence type="ECO:0000256" key="12">
    <source>
        <dbReference type="HAMAP-Rule" id="MF_00974"/>
    </source>
</evidence>
<accession>A0ABV3Z4T0</accession>
<comment type="cofactor">
    <cofactor evidence="13">
        <name>Zn(2+)</name>
        <dbReference type="ChEBI" id="CHEBI:29105"/>
    </cofactor>
    <text evidence="13">Binds 1 zinc ion per monomer.</text>
</comment>
<dbReference type="SUPFAM" id="SSF57783">
    <property type="entry name" value="Zinc beta-ribbon"/>
    <property type="match status" value="1"/>
</dbReference>
<keyword evidence="5 12" id="KW-0235">DNA replication</keyword>
<dbReference type="InterPro" id="IPR013264">
    <property type="entry name" value="DNAG_N"/>
</dbReference>
<dbReference type="RefSeq" id="WP_369313823.1">
    <property type="nucleotide sequence ID" value="NZ_JBEHZE010000001.1"/>
</dbReference>
<dbReference type="InterPro" id="IPR002694">
    <property type="entry name" value="Znf_CHC2"/>
</dbReference>
<dbReference type="SMART" id="SM00400">
    <property type="entry name" value="ZnF_CHCC"/>
    <property type="match status" value="1"/>
</dbReference>
<evidence type="ECO:0000256" key="6">
    <source>
        <dbReference type="ARBA" id="ARBA00022723"/>
    </source>
</evidence>
<dbReference type="CDD" id="cd03364">
    <property type="entry name" value="TOPRIM_DnaG_primases"/>
    <property type="match status" value="1"/>
</dbReference>
<keyword evidence="3 12" id="KW-0808">Transferase</keyword>
<name>A0ABV3Z4T0_9PROT</name>
<dbReference type="InterPro" id="IPR006295">
    <property type="entry name" value="DNA_primase_DnaG"/>
</dbReference>
<evidence type="ECO:0000256" key="3">
    <source>
        <dbReference type="ARBA" id="ARBA00022679"/>
    </source>
</evidence>
<dbReference type="Gene3D" id="3.90.980.10">
    <property type="entry name" value="DNA primase, catalytic core, N-terminal domain"/>
    <property type="match status" value="1"/>
</dbReference>
<dbReference type="PANTHER" id="PTHR30313">
    <property type="entry name" value="DNA PRIMASE"/>
    <property type="match status" value="1"/>
</dbReference>
<dbReference type="PANTHER" id="PTHR30313:SF2">
    <property type="entry name" value="DNA PRIMASE"/>
    <property type="match status" value="1"/>
</dbReference>
<sequence length="649" mass="71529">MVRFTPDFLDELKARLRPSDVIGRYVKLKKQGNEWAGLSPFSQEKSPSFFVNDQKGFYHCFSSGKHGDVISFLQETQRLSFYEAVEQLAEEAGLPLPVETPVEAARAEKAKGLAEACGAAAKFYASMLHRSDGRGAMEYLRGRGVTDEQINQFQIGYGPSGRNAVKDYLINQGFTDEILIEAGLVIKPDDGSASFDRFRNRIMFPIFGARDRVIAFGGRALDPNARAKYLNSPETPLFHKGSVLYNFTSARMAAAEDKAPLMVCEGYMDVIALWGAGIKRAVAPLGTALTEDQLALLWRASDEPVLCFDGDKAGIGAAYRSVDRAMPLLKPGKSLSFAFLPHGQDPDDLLRSEGVSAMNDVLETSRPLVDVLWEREITTRSLETPERRAALRSHLRDLVKAITDKDVRNAYGEELSQRLSAQFKPPPRERYDHGERKQWKPNPQAKRGGKPGQGFRFAAEPRPTPGLKGPSQWVREATLLLAAINHPAIVERHENAFFGLDLVDSDLKLLLAEVLTAISIDPALDSGGLKSHLSQTGAARSLERILNDSQLSKHKFLRPDTEIDEVEQGFMNALAHHLFESTHKQEVARSASQIFTDGDDAWKAATAAREELINSSKGAGDDSTDGGSSGGLVDALERMKQTVEKKFGR</sequence>